<accession>A0ABY7EXU2</accession>
<evidence type="ECO:0000313" key="2">
    <source>
        <dbReference type="Proteomes" id="UP001164746"/>
    </source>
</evidence>
<name>A0ABY7EXU2_MYAAR</name>
<reference evidence="1" key="1">
    <citation type="submission" date="2022-11" db="EMBL/GenBank/DDBJ databases">
        <title>Centuries of genome instability and evolution in soft-shell clam transmissible cancer (bioRxiv).</title>
        <authorList>
            <person name="Hart S.F.M."/>
            <person name="Yonemitsu M.A."/>
            <person name="Giersch R.M."/>
            <person name="Beal B.F."/>
            <person name="Arriagada G."/>
            <person name="Davis B.W."/>
            <person name="Ostrander E.A."/>
            <person name="Goff S.P."/>
            <person name="Metzger M.J."/>
        </authorList>
    </citation>
    <scope>NUCLEOTIDE SEQUENCE</scope>
    <source>
        <strain evidence="1">MELC-2E11</strain>
        <tissue evidence="1">Siphon/mantle</tissue>
    </source>
</reference>
<dbReference type="Proteomes" id="UP001164746">
    <property type="component" value="Chromosome 8"/>
</dbReference>
<organism evidence="1 2">
    <name type="scientific">Mya arenaria</name>
    <name type="common">Soft-shell clam</name>
    <dbReference type="NCBI Taxonomy" id="6604"/>
    <lineage>
        <taxon>Eukaryota</taxon>
        <taxon>Metazoa</taxon>
        <taxon>Spiralia</taxon>
        <taxon>Lophotrochozoa</taxon>
        <taxon>Mollusca</taxon>
        <taxon>Bivalvia</taxon>
        <taxon>Autobranchia</taxon>
        <taxon>Heteroconchia</taxon>
        <taxon>Euheterodonta</taxon>
        <taxon>Imparidentia</taxon>
        <taxon>Neoheterodontei</taxon>
        <taxon>Myida</taxon>
        <taxon>Myoidea</taxon>
        <taxon>Myidae</taxon>
        <taxon>Mya</taxon>
    </lineage>
</organism>
<gene>
    <name evidence="1" type="ORF">MAR_026176</name>
</gene>
<keyword evidence="2" id="KW-1185">Reference proteome</keyword>
<sequence length="428" mass="47844">MELANPVPANIIPFGPDFCRKDKDTHSINCPKYLVFVEAHFEALKETDRIVGNIYDAMPPVSIYTYVLGLSITSTTRGFLWVIMANASLGNDSVEKDSLSLVEIEENEFDTESGRSHVSQKKYSCSPRASKKELDSLSMVDTAGSTRQRPVTSATTCTVTDSTAPKRVATLMRIRLSPIQDTVFTHDVDDDTLSLMPGQRERAQFLGEDAASETNTRKSHTVLIDSDSEDRFLKYSSKTCYVLQEIVGADATTKSDKNNNGISLDDSQISVLNESWRREKPTKLSAYKDSYRSDFPISDKAEDILAAPIIESIVGNLLLKKFGQKFAEIGTNGKCQVLQTNTRKDLVSVERPQRLYRSQALSYGLHPARTDYKAQSQTRFPKATTTKSSGVGSTFRNSKFLTIDKTRDTSRGRIRFFANQWETITNDQ</sequence>
<proteinExistence type="predicted"/>
<evidence type="ECO:0000313" key="1">
    <source>
        <dbReference type="EMBL" id="WAR11996.1"/>
    </source>
</evidence>
<dbReference type="EMBL" id="CP111019">
    <property type="protein sequence ID" value="WAR11996.1"/>
    <property type="molecule type" value="Genomic_DNA"/>
</dbReference>
<protein>
    <submittedName>
        <fullName evidence="1">Uncharacterized protein</fullName>
    </submittedName>
</protein>